<evidence type="ECO:0000313" key="1">
    <source>
        <dbReference type="EMBL" id="KGN84231.1"/>
    </source>
</evidence>
<dbReference type="Proteomes" id="UP000030130">
    <property type="component" value="Unassembled WGS sequence"/>
</dbReference>
<organism evidence="1 2">
    <name type="scientific">Porphyromonas gulae</name>
    <dbReference type="NCBI Taxonomy" id="111105"/>
    <lineage>
        <taxon>Bacteria</taxon>
        <taxon>Pseudomonadati</taxon>
        <taxon>Bacteroidota</taxon>
        <taxon>Bacteroidia</taxon>
        <taxon>Bacteroidales</taxon>
        <taxon>Porphyromonadaceae</taxon>
        <taxon>Porphyromonas</taxon>
    </lineage>
</organism>
<sequence length="69" mass="8302">MIFESVVAIIVDVFCIVDDFSKLFDERVKEKALEEEDKKVMRVCRKSNFRTPSLFWIKIRQVRKTTYLL</sequence>
<name>A0A0A2EF50_9PORP</name>
<proteinExistence type="predicted"/>
<gene>
    <name evidence="1" type="ORF">HR08_09355</name>
</gene>
<reference evidence="1 2" key="1">
    <citation type="submission" date="2014-08" db="EMBL/GenBank/DDBJ databases">
        <title>Porphyromonas gulae strain:COT-052_OH1451 Genome sequencing.</title>
        <authorList>
            <person name="Wallis C."/>
            <person name="Deusch O."/>
            <person name="O'Flynn C."/>
            <person name="Davis I."/>
            <person name="Jospin G."/>
            <person name="Darling A.E."/>
            <person name="Coil D.A."/>
            <person name="Alexiev A."/>
            <person name="Horsfall A."/>
            <person name="Kirkwood N."/>
            <person name="Harris S."/>
            <person name="Eisen J.A."/>
        </authorList>
    </citation>
    <scope>NUCLEOTIDE SEQUENCE [LARGE SCALE GENOMIC DNA]</scope>
    <source>
        <strain evidence="2">COT-052 OH1451</strain>
    </source>
</reference>
<dbReference type="EMBL" id="JRAI01000078">
    <property type="protein sequence ID" value="KGN84231.1"/>
    <property type="molecule type" value="Genomic_DNA"/>
</dbReference>
<evidence type="ECO:0000313" key="2">
    <source>
        <dbReference type="Proteomes" id="UP000030130"/>
    </source>
</evidence>
<dbReference type="AlphaFoldDB" id="A0A0A2EF50"/>
<accession>A0A0A2EF50</accession>
<comment type="caution">
    <text evidence="1">The sequence shown here is derived from an EMBL/GenBank/DDBJ whole genome shotgun (WGS) entry which is preliminary data.</text>
</comment>
<protein>
    <submittedName>
        <fullName evidence="1">Uncharacterized protein</fullName>
    </submittedName>
</protein>
<dbReference type="OrthoDB" id="706456at2"/>